<dbReference type="InterPro" id="IPR043128">
    <property type="entry name" value="Rev_trsase/Diguanyl_cyclase"/>
</dbReference>
<dbReference type="AlphaFoldDB" id="A0A0C5V3C5"/>
<keyword evidence="1" id="KW-0812">Transmembrane</keyword>
<dbReference type="Gene3D" id="3.30.70.270">
    <property type="match status" value="1"/>
</dbReference>
<dbReference type="Gene3D" id="3.20.20.450">
    <property type="entry name" value="EAL domain"/>
    <property type="match status" value="1"/>
</dbReference>
<feature type="transmembrane region" description="Helical" evidence="1">
    <location>
        <begin position="6"/>
        <end position="30"/>
    </location>
</feature>
<organism evidence="5 6">
    <name type="scientific">Gynuella sunshinyii YC6258</name>
    <dbReference type="NCBI Taxonomy" id="1445510"/>
    <lineage>
        <taxon>Bacteria</taxon>
        <taxon>Pseudomonadati</taxon>
        <taxon>Pseudomonadota</taxon>
        <taxon>Gammaproteobacteria</taxon>
        <taxon>Oceanospirillales</taxon>
        <taxon>Saccharospirillaceae</taxon>
        <taxon>Gynuella</taxon>
    </lineage>
</organism>
<gene>
    <name evidence="5" type="ORF">YC6258_01991</name>
</gene>
<dbReference type="SUPFAM" id="SSF141868">
    <property type="entry name" value="EAL domain-like"/>
    <property type="match status" value="1"/>
</dbReference>
<dbReference type="InterPro" id="IPR019247">
    <property type="entry name" value="Histidine_kinase_BarA_N"/>
</dbReference>
<dbReference type="CDD" id="cd01949">
    <property type="entry name" value="GGDEF"/>
    <property type="match status" value="1"/>
</dbReference>
<dbReference type="KEGG" id="gsn:YC6258_01991"/>
<feature type="domain" description="EAL" evidence="2">
    <location>
        <begin position="453"/>
        <end position="707"/>
    </location>
</feature>
<dbReference type="PANTHER" id="PTHR44757:SF2">
    <property type="entry name" value="BIOFILM ARCHITECTURE MAINTENANCE PROTEIN MBAA"/>
    <property type="match status" value="1"/>
</dbReference>
<dbReference type="Gene3D" id="6.10.340.10">
    <property type="match status" value="1"/>
</dbReference>
<dbReference type="SMART" id="SM00267">
    <property type="entry name" value="GGDEF"/>
    <property type="match status" value="1"/>
</dbReference>
<dbReference type="InterPro" id="IPR001633">
    <property type="entry name" value="EAL_dom"/>
</dbReference>
<dbReference type="OrthoDB" id="8416215at2"/>
<dbReference type="RefSeq" id="WP_044616649.1">
    <property type="nucleotide sequence ID" value="NZ_CP007142.1"/>
</dbReference>
<dbReference type="NCBIfam" id="TIGR00254">
    <property type="entry name" value="GGDEF"/>
    <property type="match status" value="1"/>
</dbReference>
<dbReference type="Pfam" id="PF09984">
    <property type="entry name" value="sCache_4"/>
    <property type="match status" value="1"/>
</dbReference>
<keyword evidence="1" id="KW-1133">Transmembrane helix</keyword>
<evidence type="ECO:0000259" key="3">
    <source>
        <dbReference type="PROSITE" id="PS50885"/>
    </source>
</evidence>
<dbReference type="InterPro" id="IPR052155">
    <property type="entry name" value="Biofilm_reg_signaling"/>
</dbReference>
<feature type="domain" description="GGDEF" evidence="4">
    <location>
        <begin position="303"/>
        <end position="444"/>
    </location>
</feature>
<dbReference type="SUPFAM" id="SSF55073">
    <property type="entry name" value="Nucleotide cyclase"/>
    <property type="match status" value="1"/>
</dbReference>
<dbReference type="GO" id="GO:0016020">
    <property type="term" value="C:membrane"/>
    <property type="evidence" value="ECO:0007669"/>
    <property type="project" value="InterPro"/>
</dbReference>
<dbReference type="EMBL" id="CP007142">
    <property type="protein sequence ID" value="AJQ94035.1"/>
    <property type="molecule type" value="Genomic_DNA"/>
</dbReference>
<dbReference type="Pfam" id="PF00672">
    <property type="entry name" value="HAMP"/>
    <property type="match status" value="1"/>
</dbReference>
<dbReference type="Proteomes" id="UP000032266">
    <property type="component" value="Chromosome"/>
</dbReference>
<evidence type="ECO:0000259" key="4">
    <source>
        <dbReference type="PROSITE" id="PS50887"/>
    </source>
</evidence>
<dbReference type="GO" id="GO:0007165">
    <property type="term" value="P:signal transduction"/>
    <property type="evidence" value="ECO:0007669"/>
    <property type="project" value="InterPro"/>
</dbReference>
<sequence>MKLRTRYSFFILGLTTGSLLILSISLILLFENASAELNRLNVNDLKAELTERMLNRSQTISRQFAKNLARPLYNYDYETILDLTNVTLANDEVETIHIFDLKNNYFGHSEGIADIFVSTEQVDKQLLQTVKRGMTYKEPSEDQLFIAQPILVENRVIGGVEMLFSQTDVINEIKALGDKATERRIHKIFEFLNIALGITIALTIAVISVGDHIAKRLVHPIAKLVKFANDIGQGRYREHLSIKADDEIVALANTMNQMVANLEERSLRIQHLAYHDSLTDLPNRLFFSEILERWIDISYSHKKSFCLMFMDLDGFKRVNDTYGHELGDELIHHVSSRIKAQLSSVIQEDSDRQKPFLARLGGDEFVCVLEISSPAEAAHNATALIKMISQPYHILNFDIYISCSIGVAIYPDDGNTGSNLMKRADIAMYSAKNAGKNDFHFFSHEMDQQAHDRVALENELRMALSHNELGVWYQPLVNLKDNNICGVEALVRWKNPVRGFVGPDIFIPIAEESGLILPIGDWIIETICHQLSEWEPHLKDDFHVAINLSPIQIRHSALEKTLLKAISSHRIKNDRIHIEITETALVENEAATLRTLSQLNQAGIKIWLDDFGTGFSSLSHLKQFPVSGVKIDRSFVADLEQDVDDRALISAMIVLANAMTLDVIAEGIETEAQCLLLNELQCPKGQGYFYSRPLPGDQLLDLYRWWPGK</sequence>
<dbReference type="InterPro" id="IPR035919">
    <property type="entry name" value="EAL_sf"/>
</dbReference>
<dbReference type="HOGENOM" id="CLU_000445_70_46_6"/>
<dbReference type="SMART" id="SM00304">
    <property type="entry name" value="HAMP"/>
    <property type="match status" value="1"/>
</dbReference>
<keyword evidence="6" id="KW-1185">Reference proteome</keyword>
<dbReference type="SUPFAM" id="SSF158472">
    <property type="entry name" value="HAMP domain-like"/>
    <property type="match status" value="1"/>
</dbReference>
<dbReference type="InterPro" id="IPR029787">
    <property type="entry name" value="Nucleotide_cyclase"/>
</dbReference>
<dbReference type="InterPro" id="IPR003660">
    <property type="entry name" value="HAMP_dom"/>
</dbReference>
<protein>
    <submittedName>
        <fullName evidence="5">Putative signal transduction protein containing a membrane domain, an EAL and a GGDEF domain</fullName>
    </submittedName>
</protein>
<dbReference type="CDD" id="cd01948">
    <property type="entry name" value="EAL"/>
    <property type="match status" value="1"/>
</dbReference>
<keyword evidence="1" id="KW-0472">Membrane</keyword>
<evidence type="ECO:0000313" key="5">
    <source>
        <dbReference type="EMBL" id="AJQ94035.1"/>
    </source>
</evidence>
<dbReference type="InterPro" id="IPR000160">
    <property type="entry name" value="GGDEF_dom"/>
</dbReference>
<dbReference type="SMART" id="SM00052">
    <property type="entry name" value="EAL"/>
    <property type="match status" value="1"/>
</dbReference>
<dbReference type="PROSITE" id="PS50883">
    <property type="entry name" value="EAL"/>
    <property type="match status" value="1"/>
</dbReference>
<evidence type="ECO:0000313" key="6">
    <source>
        <dbReference type="Proteomes" id="UP000032266"/>
    </source>
</evidence>
<dbReference type="Pfam" id="PF00990">
    <property type="entry name" value="GGDEF"/>
    <property type="match status" value="1"/>
</dbReference>
<accession>A0A0C5V3C5</accession>
<dbReference type="CDD" id="cd06225">
    <property type="entry name" value="HAMP"/>
    <property type="match status" value="1"/>
</dbReference>
<dbReference type="PROSITE" id="PS50885">
    <property type="entry name" value="HAMP"/>
    <property type="match status" value="1"/>
</dbReference>
<dbReference type="PROSITE" id="PS50887">
    <property type="entry name" value="GGDEF"/>
    <property type="match status" value="1"/>
</dbReference>
<evidence type="ECO:0000259" key="2">
    <source>
        <dbReference type="PROSITE" id="PS50883"/>
    </source>
</evidence>
<dbReference type="STRING" id="1445510.YC6258_01991"/>
<feature type="domain" description="HAMP" evidence="3">
    <location>
        <begin position="215"/>
        <end position="267"/>
    </location>
</feature>
<name>A0A0C5V3C5_9GAMM</name>
<dbReference type="Pfam" id="PF00563">
    <property type="entry name" value="EAL"/>
    <property type="match status" value="1"/>
</dbReference>
<reference evidence="5 6" key="1">
    <citation type="submission" date="2014-01" db="EMBL/GenBank/DDBJ databases">
        <title>Full genme sequencing of cellulolytic bacterium Gynuella sunshinyii YC6258T gen. nov., sp. nov.</title>
        <authorList>
            <person name="Khan H."/>
            <person name="Chung E.J."/>
            <person name="Chung Y.R."/>
        </authorList>
    </citation>
    <scope>NUCLEOTIDE SEQUENCE [LARGE SCALE GENOMIC DNA]</scope>
    <source>
        <strain evidence="5 6">YC6258</strain>
    </source>
</reference>
<evidence type="ECO:0000256" key="1">
    <source>
        <dbReference type="SAM" id="Phobius"/>
    </source>
</evidence>
<proteinExistence type="predicted"/>
<dbReference type="PANTHER" id="PTHR44757">
    <property type="entry name" value="DIGUANYLATE CYCLASE DGCP"/>
    <property type="match status" value="1"/>
</dbReference>